<dbReference type="AlphaFoldDB" id="A0A0D3KTL5"/>
<feature type="region of interest" description="Disordered" evidence="1">
    <location>
        <begin position="214"/>
        <end position="253"/>
    </location>
</feature>
<dbReference type="KEGG" id="ehx:EMIHUDRAFT_446857"/>
<evidence type="ECO:0000256" key="1">
    <source>
        <dbReference type="SAM" id="MobiDB-lite"/>
    </source>
</evidence>
<evidence type="ECO:0000313" key="3">
    <source>
        <dbReference type="Proteomes" id="UP000013827"/>
    </source>
</evidence>
<organism evidence="2 3">
    <name type="scientific">Emiliania huxleyi (strain CCMP1516)</name>
    <dbReference type="NCBI Taxonomy" id="280463"/>
    <lineage>
        <taxon>Eukaryota</taxon>
        <taxon>Haptista</taxon>
        <taxon>Haptophyta</taxon>
        <taxon>Prymnesiophyceae</taxon>
        <taxon>Isochrysidales</taxon>
        <taxon>Noelaerhabdaceae</taxon>
        <taxon>Emiliania</taxon>
    </lineage>
</organism>
<dbReference type="PaxDb" id="2903-EOD39100"/>
<keyword evidence="3" id="KW-1185">Reference proteome</keyword>
<dbReference type="Proteomes" id="UP000013827">
    <property type="component" value="Unassembled WGS sequence"/>
</dbReference>
<protein>
    <submittedName>
        <fullName evidence="2">Uncharacterized protein</fullName>
    </submittedName>
</protein>
<proteinExistence type="predicted"/>
<accession>A0A0D3KTL5</accession>
<reference evidence="3" key="1">
    <citation type="journal article" date="2013" name="Nature">
        <title>Pan genome of the phytoplankton Emiliania underpins its global distribution.</title>
        <authorList>
            <person name="Read B.A."/>
            <person name="Kegel J."/>
            <person name="Klute M.J."/>
            <person name="Kuo A."/>
            <person name="Lefebvre S.C."/>
            <person name="Maumus F."/>
            <person name="Mayer C."/>
            <person name="Miller J."/>
            <person name="Monier A."/>
            <person name="Salamov A."/>
            <person name="Young J."/>
            <person name="Aguilar M."/>
            <person name="Claverie J.M."/>
            <person name="Frickenhaus S."/>
            <person name="Gonzalez K."/>
            <person name="Herman E.K."/>
            <person name="Lin Y.C."/>
            <person name="Napier J."/>
            <person name="Ogata H."/>
            <person name="Sarno A.F."/>
            <person name="Shmutz J."/>
            <person name="Schroeder D."/>
            <person name="de Vargas C."/>
            <person name="Verret F."/>
            <person name="von Dassow P."/>
            <person name="Valentin K."/>
            <person name="Van de Peer Y."/>
            <person name="Wheeler G."/>
            <person name="Dacks J.B."/>
            <person name="Delwiche C.F."/>
            <person name="Dyhrman S.T."/>
            <person name="Glockner G."/>
            <person name="John U."/>
            <person name="Richards T."/>
            <person name="Worden A.Z."/>
            <person name="Zhang X."/>
            <person name="Grigoriev I.V."/>
            <person name="Allen A.E."/>
            <person name="Bidle K."/>
            <person name="Borodovsky M."/>
            <person name="Bowler C."/>
            <person name="Brownlee C."/>
            <person name="Cock J.M."/>
            <person name="Elias M."/>
            <person name="Gladyshev V.N."/>
            <person name="Groth M."/>
            <person name="Guda C."/>
            <person name="Hadaegh A."/>
            <person name="Iglesias-Rodriguez M.D."/>
            <person name="Jenkins J."/>
            <person name="Jones B.M."/>
            <person name="Lawson T."/>
            <person name="Leese F."/>
            <person name="Lindquist E."/>
            <person name="Lobanov A."/>
            <person name="Lomsadze A."/>
            <person name="Malik S.B."/>
            <person name="Marsh M.E."/>
            <person name="Mackinder L."/>
            <person name="Mock T."/>
            <person name="Mueller-Roeber B."/>
            <person name="Pagarete A."/>
            <person name="Parker M."/>
            <person name="Probert I."/>
            <person name="Quesneville H."/>
            <person name="Raines C."/>
            <person name="Rensing S.A."/>
            <person name="Riano-Pachon D.M."/>
            <person name="Richier S."/>
            <person name="Rokitta S."/>
            <person name="Shiraiwa Y."/>
            <person name="Soanes D.M."/>
            <person name="van der Giezen M."/>
            <person name="Wahlund T.M."/>
            <person name="Williams B."/>
            <person name="Wilson W."/>
            <person name="Wolfe G."/>
            <person name="Wurch L.L."/>
        </authorList>
    </citation>
    <scope>NUCLEOTIDE SEQUENCE</scope>
</reference>
<dbReference type="GeneID" id="17284374"/>
<reference evidence="2" key="2">
    <citation type="submission" date="2024-10" db="UniProtKB">
        <authorList>
            <consortium name="EnsemblProtists"/>
        </authorList>
    </citation>
    <scope>IDENTIFICATION</scope>
</reference>
<dbReference type="HOGENOM" id="CLU_783968_0_0_1"/>
<dbReference type="RefSeq" id="XP_005791529.1">
    <property type="nucleotide sequence ID" value="XM_005791472.1"/>
</dbReference>
<name>A0A0D3KTL5_EMIH1</name>
<sequence>MLTVEAPQHAGTARTAACLSTPALLAFALCATGAGAVAWHLNAAAPAAARPGIPLCSNSCSKLLAHLSAIGVTDYTGEGTCDDGGSGSSSSACLYGTDCRDCGPRKSLEPPPPPPAPKSLPKMGTITPTSTTTIALFSGVGGKGGVTLYKGDNVGIMNEGVKAAGVKKGLHRLGEVSKQLGLELELGSPRRPRPILAQDSVSLKAMINGFSDGRERGALTRTPKGTGRAGDARRWACRRRRRPASRPCSSRAWATSGARRERGVCAQGVSETPPLLHFFARPLLRRRRQQPRAIREQAQCRWGDSRWGDSRCGARGRPRVFGRGGGPWRVRCGRERDLERGVCASATLMALILP</sequence>
<feature type="compositionally biased region" description="Basic residues" evidence="1">
    <location>
        <begin position="235"/>
        <end position="244"/>
    </location>
</feature>
<evidence type="ECO:0000313" key="2">
    <source>
        <dbReference type="EnsemblProtists" id="EOD39100"/>
    </source>
</evidence>
<dbReference type="EnsemblProtists" id="EOD39100">
    <property type="protein sequence ID" value="EOD39100"/>
    <property type="gene ID" value="EMIHUDRAFT_446857"/>
</dbReference>